<organism evidence="1 2">
    <name type="scientific">Malus baccata</name>
    <name type="common">Siberian crab apple</name>
    <name type="synonym">Pyrus baccata</name>
    <dbReference type="NCBI Taxonomy" id="106549"/>
    <lineage>
        <taxon>Eukaryota</taxon>
        <taxon>Viridiplantae</taxon>
        <taxon>Streptophyta</taxon>
        <taxon>Embryophyta</taxon>
        <taxon>Tracheophyta</taxon>
        <taxon>Spermatophyta</taxon>
        <taxon>Magnoliopsida</taxon>
        <taxon>eudicotyledons</taxon>
        <taxon>Gunneridae</taxon>
        <taxon>Pentapetalae</taxon>
        <taxon>rosids</taxon>
        <taxon>fabids</taxon>
        <taxon>Rosales</taxon>
        <taxon>Rosaceae</taxon>
        <taxon>Amygdaloideae</taxon>
        <taxon>Maleae</taxon>
        <taxon>Malus</taxon>
    </lineage>
</organism>
<proteinExistence type="predicted"/>
<dbReference type="AlphaFoldDB" id="A0A540M5M4"/>
<evidence type="ECO:0000313" key="1">
    <source>
        <dbReference type="EMBL" id="TQD94005.1"/>
    </source>
</evidence>
<evidence type="ECO:0000313" key="2">
    <source>
        <dbReference type="Proteomes" id="UP000315295"/>
    </source>
</evidence>
<gene>
    <name evidence="1" type="ORF">C1H46_020430</name>
</gene>
<comment type="caution">
    <text evidence="1">The sequence shown here is derived from an EMBL/GenBank/DDBJ whole genome shotgun (WGS) entry which is preliminary data.</text>
</comment>
<dbReference type="EMBL" id="VIEB01000352">
    <property type="protein sequence ID" value="TQD94005.1"/>
    <property type="molecule type" value="Genomic_DNA"/>
</dbReference>
<keyword evidence="2" id="KW-1185">Reference proteome</keyword>
<protein>
    <submittedName>
        <fullName evidence="1">Uncharacterized protein</fullName>
    </submittedName>
</protein>
<sequence length="86" mass="9368">MILEDQPKMYIMALRSSIEFSGLNGIADLAQKMVETKKGQCLPISLLAVGIGTYLTSCNSYRGEGVLCYEDCEEPVTQSNGRSKDG</sequence>
<dbReference type="Proteomes" id="UP000315295">
    <property type="component" value="Unassembled WGS sequence"/>
</dbReference>
<name>A0A540M5M4_MALBA</name>
<accession>A0A540M5M4</accession>
<reference evidence="1 2" key="1">
    <citation type="journal article" date="2019" name="G3 (Bethesda)">
        <title>Sequencing of a Wild Apple (Malus baccata) Genome Unravels the Differences Between Cultivated and Wild Apple Species Regarding Disease Resistance and Cold Tolerance.</title>
        <authorList>
            <person name="Chen X."/>
        </authorList>
    </citation>
    <scope>NUCLEOTIDE SEQUENCE [LARGE SCALE GENOMIC DNA]</scope>
    <source>
        <strain evidence="2">cv. Shandingzi</strain>
        <tissue evidence="1">Leaves</tissue>
    </source>
</reference>